<evidence type="ECO:0000256" key="7">
    <source>
        <dbReference type="PROSITE-ProRule" id="PRU00108"/>
    </source>
</evidence>
<name>A0AAV6HFC8_9TELE</name>
<feature type="domain" description="Homeobox" evidence="10">
    <location>
        <begin position="177"/>
        <end position="237"/>
    </location>
</feature>
<dbReference type="EMBL" id="JADWDJ010000002">
    <property type="protein sequence ID" value="KAG5284586.1"/>
    <property type="molecule type" value="Genomic_DNA"/>
</dbReference>
<dbReference type="SMART" id="SM00389">
    <property type="entry name" value="HOX"/>
    <property type="match status" value="1"/>
</dbReference>
<dbReference type="PROSITE" id="PS00027">
    <property type="entry name" value="HOMEOBOX_1"/>
    <property type="match status" value="1"/>
</dbReference>
<organism evidence="11 12">
    <name type="scientific">Alosa alosa</name>
    <name type="common">allis shad</name>
    <dbReference type="NCBI Taxonomy" id="278164"/>
    <lineage>
        <taxon>Eukaryota</taxon>
        <taxon>Metazoa</taxon>
        <taxon>Chordata</taxon>
        <taxon>Craniata</taxon>
        <taxon>Vertebrata</taxon>
        <taxon>Euteleostomi</taxon>
        <taxon>Actinopterygii</taxon>
        <taxon>Neopterygii</taxon>
        <taxon>Teleostei</taxon>
        <taxon>Clupei</taxon>
        <taxon>Clupeiformes</taxon>
        <taxon>Clupeoidei</taxon>
        <taxon>Clupeidae</taxon>
        <taxon>Alosa</taxon>
    </lineage>
</organism>
<dbReference type="AlphaFoldDB" id="A0AAV6HFC8"/>
<comment type="caution">
    <text evidence="11">The sequence shown here is derived from an EMBL/GenBank/DDBJ whole genome shotgun (WGS) entry which is preliminary data.</text>
</comment>
<dbReference type="CDD" id="cd00086">
    <property type="entry name" value="homeodomain"/>
    <property type="match status" value="1"/>
</dbReference>
<evidence type="ECO:0000313" key="12">
    <source>
        <dbReference type="Proteomes" id="UP000823561"/>
    </source>
</evidence>
<dbReference type="Proteomes" id="UP000823561">
    <property type="component" value="Chromosome 2"/>
</dbReference>
<keyword evidence="6 7" id="KW-0539">Nucleus</keyword>
<evidence type="ECO:0000256" key="1">
    <source>
        <dbReference type="ARBA" id="ARBA00004123"/>
    </source>
</evidence>
<dbReference type="Pfam" id="PF00046">
    <property type="entry name" value="Homeodomain"/>
    <property type="match status" value="1"/>
</dbReference>
<dbReference type="InterPro" id="IPR017970">
    <property type="entry name" value="Homeobox_CS"/>
</dbReference>
<accession>A0AAV6HFC8</accession>
<dbReference type="SUPFAM" id="SSF46689">
    <property type="entry name" value="Homeodomain-like"/>
    <property type="match status" value="1"/>
</dbReference>
<evidence type="ECO:0000313" key="11">
    <source>
        <dbReference type="EMBL" id="KAG5284586.1"/>
    </source>
</evidence>
<evidence type="ECO:0000256" key="5">
    <source>
        <dbReference type="ARBA" id="ARBA00023155"/>
    </source>
</evidence>
<feature type="DNA-binding region" description="Homeobox" evidence="7">
    <location>
        <begin position="179"/>
        <end position="238"/>
    </location>
</feature>
<dbReference type="GO" id="GO:0000977">
    <property type="term" value="F:RNA polymerase II transcription regulatory region sequence-specific DNA binding"/>
    <property type="evidence" value="ECO:0007669"/>
    <property type="project" value="TreeGrafter"/>
</dbReference>
<evidence type="ECO:0000256" key="4">
    <source>
        <dbReference type="ARBA" id="ARBA00023125"/>
    </source>
</evidence>
<dbReference type="GO" id="GO:0000981">
    <property type="term" value="F:DNA-binding transcription factor activity, RNA polymerase II-specific"/>
    <property type="evidence" value="ECO:0007669"/>
    <property type="project" value="InterPro"/>
</dbReference>
<protein>
    <recommendedName>
        <fullName evidence="10">Homeobox domain-containing protein</fullName>
    </recommendedName>
</protein>
<dbReference type="InterPro" id="IPR050649">
    <property type="entry name" value="Paired_Homeobox_TFs"/>
</dbReference>
<evidence type="ECO:0000259" key="10">
    <source>
        <dbReference type="PROSITE" id="PS50071"/>
    </source>
</evidence>
<dbReference type="PANTHER" id="PTHR24329">
    <property type="entry name" value="HOMEOBOX PROTEIN ARISTALESS"/>
    <property type="match status" value="1"/>
</dbReference>
<proteinExistence type="inferred from homology"/>
<feature type="region of interest" description="Disordered" evidence="9">
    <location>
        <begin position="1"/>
        <end position="22"/>
    </location>
</feature>
<dbReference type="PROSITE" id="PS50071">
    <property type="entry name" value="HOMEOBOX_2"/>
    <property type="match status" value="1"/>
</dbReference>
<gene>
    <name evidence="11" type="ORF">AALO_G00028300</name>
</gene>
<keyword evidence="4 7" id="KW-0238">DNA-binding</keyword>
<keyword evidence="3" id="KW-0217">Developmental protein</keyword>
<sequence>MSCAGEGDTPEGNADKCRPPGPVSPYCIDSLLGRRSLPYSHARKNPPSRSGTGERPYDHTHHDKESLQQLHGSGSLAELSESDKGVLDTGRIHDEHIQSKPCGCQKSSVRCQSYLESAPTNPELMQMGHSVTDGVYRDSKLSLGDEDALRTAGGLREDGDCVCMSAGSDSEEGVPKRKQRRYRTTFTNFQLEELERAFQKTHYPDVFTREELAMRLDLTESRVQVWFQNRRAKWRKREKAGVQPLSLNFPFLGPTPSIHPMGHYLGRGPFPTHLFPLLDSAWTDGTTSFPLFGQSLASSISSLNLGSFPVVSTSRHSAVIGPPFGRFWLCTHVSSYGVNLPVLWDILHATTELSKATHTCSSGQSCPYPGQPVQLSLLLNTSLHVHLLSC</sequence>
<dbReference type="InterPro" id="IPR001356">
    <property type="entry name" value="HD"/>
</dbReference>
<dbReference type="FunFam" id="1.10.10.60:FF:000102">
    <property type="entry name" value="Aristaless related homeobox"/>
    <property type="match status" value="1"/>
</dbReference>
<evidence type="ECO:0000256" key="9">
    <source>
        <dbReference type="SAM" id="MobiDB-lite"/>
    </source>
</evidence>
<evidence type="ECO:0000256" key="2">
    <source>
        <dbReference type="ARBA" id="ARBA00006503"/>
    </source>
</evidence>
<evidence type="ECO:0000256" key="6">
    <source>
        <dbReference type="ARBA" id="ARBA00023242"/>
    </source>
</evidence>
<dbReference type="GO" id="GO:0005634">
    <property type="term" value="C:nucleus"/>
    <property type="evidence" value="ECO:0007669"/>
    <property type="project" value="UniProtKB-SubCell"/>
</dbReference>
<evidence type="ECO:0000256" key="3">
    <source>
        <dbReference type="ARBA" id="ARBA00022473"/>
    </source>
</evidence>
<dbReference type="PANTHER" id="PTHR24329:SF337">
    <property type="entry name" value="ARISTALESS RELATED HOMEOBOX"/>
    <property type="match status" value="1"/>
</dbReference>
<dbReference type="Gene3D" id="1.10.10.60">
    <property type="entry name" value="Homeodomain-like"/>
    <property type="match status" value="1"/>
</dbReference>
<comment type="subcellular location">
    <subcellularLocation>
        <location evidence="1 7 8">Nucleus</location>
    </subcellularLocation>
</comment>
<evidence type="ECO:0000256" key="8">
    <source>
        <dbReference type="RuleBase" id="RU000682"/>
    </source>
</evidence>
<keyword evidence="5 7" id="KW-0371">Homeobox</keyword>
<keyword evidence="12" id="KW-1185">Reference proteome</keyword>
<feature type="region of interest" description="Disordered" evidence="9">
    <location>
        <begin position="37"/>
        <end position="84"/>
    </location>
</feature>
<reference evidence="11" key="1">
    <citation type="submission" date="2020-10" db="EMBL/GenBank/DDBJ databases">
        <title>Chromosome-scale genome assembly of the Allis shad, Alosa alosa.</title>
        <authorList>
            <person name="Margot Z."/>
            <person name="Christophe K."/>
            <person name="Cabau C."/>
            <person name="Louis A."/>
            <person name="Berthelot C."/>
            <person name="Parey E."/>
            <person name="Roest Crollius H."/>
            <person name="Montfort J."/>
            <person name="Robinson-Rechavi M."/>
            <person name="Bucao C."/>
            <person name="Bouchez O."/>
            <person name="Gislard M."/>
            <person name="Lluch J."/>
            <person name="Milhes M."/>
            <person name="Lampietro C."/>
            <person name="Lopez Roques C."/>
            <person name="Donnadieu C."/>
            <person name="Braasch I."/>
            <person name="Desvignes T."/>
            <person name="Postlethwait J."/>
            <person name="Bobe J."/>
            <person name="Guiguen Y."/>
        </authorList>
    </citation>
    <scope>NUCLEOTIDE SEQUENCE</scope>
    <source>
        <strain evidence="11">M-15738</strain>
        <tissue evidence="11">Blood</tissue>
    </source>
</reference>
<comment type="similarity">
    <text evidence="2">Belongs to the paired homeobox family. Bicoid subfamily.</text>
</comment>
<feature type="compositionally biased region" description="Basic and acidic residues" evidence="9">
    <location>
        <begin position="55"/>
        <end position="66"/>
    </location>
</feature>
<dbReference type="InterPro" id="IPR009057">
    <property type="entry name" value="Homeodomain-like_sf"/>
</dbReference>